<keyword evidence="2 12" id="KW-0547">Nucleotide-binding</keyword>
<keyword evidence="5 12" id="KW-0067">ATP-binding</keyword>
<name>A0A1S7Q000_9HYPH</name>
<dbReference type="RefSeq" id="WP_080842235.1">
    <property type="nucleotide sequence ID" value="NZ_LT009723.1"/>
</dbReference>
<evidence type="ECO:0000256" key="9">
    <source>
        <dbReference type="ARBA" id="ARBA00034808"/>
    </source>
</evidence>
<dbReference type="EC" id="5.6.2.4" evidence="9"/>
<dbReference type="SUPFAM" id="SSF52540">
    <property type="entry name" value="P-loop containing nucleoside triphosphate hydrolases"/>
    <property type="match status" value="1"/>
</dbReference>
<evidence type="ECO:0000256" key="6">
    <source>
        <dbReference type="ARBA" id="ARBA00023125"/>
    </source>
</evidence>
<dbReference type="InterPro" id="IPR014016">
    <property type="entry name" value="UvrD-like_ATP-bd"/>
</dbReference>
<comment type="catalytic activity">
    <reaction evidence="11">
        <text>ATP + H2O = ADP + phosphate + H(+)</text>
        <dbReference type="Rhea" id="RHEA:13065"/>
        <dbReference type="ChEBI" id="CHEBI:15377"/>
        <dbReference type="ChEBI" id="CHEBI:15378"/>
        <dbReference type="ChEBI" id="CHEBI:30616"/>
        <dbReference type="ChEBI" id="CHEBI:43474"/>
        <dbReference type="ChEBI" id="CHEBI:456216"/>
        <dbReference type="EC" id="5.6.2.4"/>
    </reaction>
</comment>
<feature type="binding site" evidence="12">
    <location>
        <begin position="21"/>
        <end position="28"/>
    </location>
    <ligand>
        <name>ATP</name>
        <dbReference type="ChEBI" id="CHEBI:30616"/>
    </ligand>
</feature>
<proteinExistence type="inferred from homology"/>
<dbReference type="STRING" id="1183432.AGR3A_Cc370060"/>
<evidence type="ECO:0000256" key="2">
    <source>
        <dbReference type="ARBA" id="ARBA00022741"/>
    </source>
</evidence>
<keyword evidence="16" id="KW-1185">Reference proteome</keyword>
<keyword evidence="7" id="KW-0413">Isomerase</keyword>
<dbReference type="Gene3D" id="3.40.50.300">
    <property type="entry name" value="P-loop containing nucleotide triphosphate hydrolases"/>
    <property type="match status" value="2"/>
</dbReference>
<dbReference type="InterPro" id="IPR000212">
    <property type="entry name" value="DNA_helicase_UvrD/REP"/>
</dbReference>
<evidence type="ECO:0000256" key="1">
    <source>
        <dbReference type="ARBA" id="ARBA00009922"/>
    </source>
</evidence>
<evidence type="ECO:0000256" key="5">
    <source>
        <dbReference type="ARBA" id="ARBA00022840"/>
    </source>
</evidence>
<sequence length="691" mass="78634">MLDVYQKQFCESWAEDIRLLAPAGSGKTHSLLWRCKSIYDRKKGSARFLIVTFTRAARDELRKRLGENSEFAGIRSSVEVATLNAWGYRRVRQNHHSAKLHTSEADRSFCVQNALQPVWQNNKLIKGMIDHQKFAAGKVVMNLMDLLKSLGFNHREKAEIQWQHVDRLKDQGLFIILETALRDLKSLGVDIDGNEEKTLKELLKFWSKACDHLFSQSLFTLEDQKYVAWLDLLKQIEAGKKPLGGARYTNILVDEFQDVNPLDLNMIKAITAINDASLVIVGDDDQAIFEWRGATFKYIVNPEKYLSKKFETFILEKNYRCPANIVDHSQRLIKINKNRVPKNVQAVQTATATIEVRPKPTFHEAIDEVVSTIEEFRKDLSSGKKPPQGRLALISRKRAQLIPYQILLASQNIPFCAAEDLQVFLSKAFDSLIDVLSICADARGRPRPRKIVEDVLTLCDVVKRYPLSKNDKGQLEAHLNRSAPRTYDEALDLLGSYAGELKKQKDGRAMAQSFASAIRPILRGETVSEILDAVSQLSGMEKDYGKSNEDIFFADPPFFYLSRFASRYGDDLERFIEDLEEAKRQTAQVPIDDDEAQQNARSVGDMWSRPIHLMTALRAKGKEFDTVIMLDVNDGIWPSVHAETENQKEQERRLFYVAMTRAKSKLVMTLSGRIDDKVMARSPFIAEAGIV</sequence>
<evidence type="ECO:0000256" key="7">
    <source>
        <dbReference type="ARBA" id="ARBA00023235"/>
    </source>
</evidence>
<dbReference type="GO" id="GO:0000725">
    <property type="term" value="P:recombinational repair"/>
    <property type="evidence" value="ECO:0007669"/>
    <property type="project" value="TreeGrafter"/>
</dbReference>
<evidence type="ECO:0000256" key="4">
    <source>
        <dbReference type="ARBA" id="ARBA00022806"/>
    </source>
</evidence>
<dbReference type="GO" id="GO:0016887">
    <property type="term" value="F:ATP hydrolysis activity"/>
    <property type="evidence" value="ECO:0007669"/>
    <property type="project" value="RHEA"/>
</dbReference>
<dbReference type="InterPro" id="IPR027417">
    <property type="entry name" value="P-loop_NTPase"/>
</dbReference>
<organism evidence="15 16">
    <name type="scientific">Agrobacterium tomkonis CFBP 6623</name>
    <dbReference type="NCBI Taxonomy" id="1183432"/>
    <lineage>
        <taxon>Bacteria</taxon>
        <taxon>Pseudomonadati</taxon>
        <taxon>Pseudomonadota</taxon>
        <taxon>Alphaproteobacteria</taxon>
        <taxon>Hyphomicrobiales</taxon>
        <taxon>Rhizobiaceae</taxon>
        <taxon>Rhizobium/Agrobacterium group</taxon>
        <taxon>Agrobacterium</taxon>
        <taxon>Agrobacterium tumefaciens complex</taxon>
    </lineage>
</organism>
<keyword evidence="4 12" id="KW-0347">Helicase</keyword>
<dbReference type="Pfam" id="PF00580">
    <property type="entry name" value="UvrD-helicase"/>
    <property type="match status" value="1"/>
</dbReference>
<feature type="domain" description="UvrD-like helicase C-terminal" evidence="14">
    <location>
        <begin position="323"/>
        <end position="621"/>
    </location>
</feature>
<protein>
    <recommendedName>
        <fullName evidence="9">DNA 3'-5' helicase</fullName>
        <ecNumber evidence="9">5.6.2.4</ecNumber>
    </recommendedName>
    <alternativeName>
        <fullName evidence="10">DNA 3'-5' helicase II</fullName>
    </alternativeName>
</protein>
<dbReference type="AlphaFoldDB" id="A0A1S7Q000"/>
<keyword evidence="3 12" id="KW-0378">Hydrolase</keyword>
<dbReference type="GO" id="GO:0005524">
    <property type="term" value="F:ATP binding"/>
    <property type="evidence" value="ECO:0007669"/>
    <property type="project" value="UniProtKB-UniRule"/>
</dbReference>
<evidence type="ECO:0000256" key="12">
    <source>
        <dbReference type="PROSITE-ProRule" id="PRU00560"/>
    </source>
</evidence>
<evidence type="ECO:0000256" key="10">
    <source>
        <dbReference type="ARBA" id="ARBA00034923"/>
    </source>
</evidence>
<dbReference type="InterPro" id="IPR013986">
    <property type="entry name" value="DExx_box_DNA_helicase_dom_sf"/>
</dbReference>
<dbReference type="PROSITE" id="PS51198">
    <property type="entry name" value="UVRD_HELICASE_ATP_BIND"/>
    <property type="match status" value="1"/>
</dbReference>
<dbReference type="GO" id="GO:0043138">
    <property type="term" value="F:3'-5' DNA helicase activity"/>
    <property type="evidence" value="ECO:0007669"/>
    <property type="project" value="UniProtKB-EC"/>
</dbReference>
<dbReference type="InterPro" id="IPR014017">
    <property type="entry name" value="DNA_helicase_UvrD-like_C"/>
</dbReference>
<dbReference type="Pfam" id="PF13361">
    <property type="entry name" value="UvrD_C"/>
    <property type="match status" value="2"/>
</dbReference>
<dbReference type="Gene3D" id="1.10.486.10">
    <property type="entry name" value="PCRA, domain 4"/>
    <property type="match status" value="1"/>
</dbReference>
<accession>A0A1S7Q000</accession>
<dbReference type="PANTHER" id="PTHR11070:SF2">
    <property type="entry name" value="ATP-DEPENDENT DNA HELICASE SRS2"/>
    <property type="match status" value="1"/>
</dbReference>
<keyword evidence="6" id="KW-0238">DNA-binding</keyword>
<gene>
    <name evidence="15" type="ORF">AGR3A_Cc370060</name>
</gene>
<dbReference type="EMBL" id="FBWK01000031">
    <property type="protein sequence ID" value="CUX29227.1"/>
    <property type="molecule type" value="Genomic_DNA"/>
</dbReference>
<evidence type="ECO:0000313" key="15">
    <source>
        <dbReference type="EMBL" id="CUX29227.1"/>
    </source>
</evidence>
<dbReference type="Proteomes" id="UP000191988">
    <property type="component" value="Unassembled WGS sequence"/>
</dbReference>
<comment type="catalytic activity">
    <reaction evidence="8">
        <text>Couples ATP hydrolysis with the unwinding of duplex DNA by translocating in the 3'-5' direction.</text>
        <dbReference type="EC" id="5.6.2.4"/>
    </reaction>
</comment>
<evidence type="ECO:0000259" key="13">
    <source>
        <dbReference type="PROSITE" id="PS51198"/>
    </source>
</evidence>
<comment type="similarity">
    <text evidence="1">Belongs to the helicase family. UvrD subfamily.</text>
</comment>
<evidence type="ECO:0000259" key="14">
    <source>
        <dbReference type="PROSITE" id="PS51217"/>
    </source>
</evidence>
<dbReference type="Gene3D" id="1.10.10.160">
    <property type="match status" value="1"/>
</dbReference>
<evidence type="ECO:0000256" key="3">
    <source>
        <dbReference type="ARBA" id="ARBA00022801"/>
    </source>
</evidence>
<dbReference type="PROSITE" id="PS51217">
    <property type="entry name" value="UVRD_HELICASE_CTER"/>
    <property type="match status" value="1"/>
</dbReference>
<evidence type="ECO:0000256" key="8">
    <source>
        <dbReference type="ARBA" id="ARBA00034617"/>
    </source>
</evidence>
<dbReference type="GO" id="GO:0003677">
    <property type="term" value="F:DNA binding"/>
    <property type="evidence" value="ECO:0007669"/>
    <property type="project" value="UniProtKB-KW"/>
</dbReference>
<evidence type="ECO:0000256" key="11">
    <source>
        <dbReference type="ARBA" id="ARBA00048988"/>
    </source>
</evidence>
<dbReference type="PANTHER" id="PTHR11070">
    <property type="entry name" value="UVRD / RECB / PCRA DNA HELICASE FAMILY MEMBER"/>
    <property type="match status" value="1"/>
</dbReference>
<feature type="domain" description="UvrD-like helicase ATP-binding" evidence="13">
    <location>
        <begin position="1"/>
        <end position="322"/>
    </location>
</feature>
<reference evidence="16" key="1">
    <citation type="submission" date="2016-01" db="EMBL/GenBank/DDBJ databases">
        <authorList>
            <person name="Regsiter A."/>
            <person name="william w."/>
        </authorList>
    </citation>
    <scope>NUCLEOTIDE SEQUENCE [LARGE SCALE GENOMIC DNA]</scope>
    <source>
        <strain evidence="16">CFBP 6623</strain>
    </source>
</reference>
<evidence type="ECO:0000313" key="16">
    <source>
        <dbReference type="Proteomes" id="UP000191988"/>
    </source>
</evidence>